<sequence>MPLLISDVVTPGSLARQPQPVIPAEGGLVLRPWKDEDAPAVHEVFQDPLMRRWHHYASESVAEALGMIEGWRAAWEGEANAYWAVAGEATDQLLGRAALRHVALPEGTAEVAYWTASAARGRGIAPRAVTALTRWAFESIGFHRLELTHAVHNEASCRVAEKTGFALEGTKRSALLHPDGWHDMHLHARIA</sequence>
<evidence type="ECO:0000259" key="1">
    <source>
        <dbReference type="PROSITE" id="PS51186"/>
    </source>
</evidence>
<protein>
    <submittedName>
        <fullName evidence="2">GNAT family N-acetyltransferase</fullName>
    </submittedName>
</protein>
<dbReference type="PROSITE" id="PS51186">
    <property type="entry name" value="GNAT"/>
    <property type="match status" value="1"/>
</dbReference>
<evidence type="ECO:0000313" key="3">
    <source>
        <dbReference type="Proteomes" id="UP001523219"/>
    </source>
</evidence>
<dbReference type="SUPFAM" id="SSF55729">
    <property type="entry name" value="Acyl-CoA N-acyltransferases (Nat)"/>
    <property type="match status" value="1"/>
</dbReference>
<reference evidence="2 3" key="1">
    <citation type="submission" date="2022-05" db="EMBL/GenBank/DDBJ databases">
        <title>Streptomyces sp. nov. RY43-2 isolated from soil of a peat swamp forest.</title>
        <authorList>
            <person name="Kanchanasin P."/>
            <person name="Tanasupawat S."/>
            <person name="Phongsopitanun W."/>
        </authorList>
    </citation>
    <scope>NUCLEOTIDE SEQUENCE [LARGE SCALE GENOMIC DNA]</scope>
    <source>
        <strain evidence="2 3">RY43-2</strain>
    </source>
</reference>
<dbReference type="Gene3D" id="3.40.630.30">
    <property type="match status" value="1"/>
</dbReference>
<feature type="domain" description="N-acetyltransferase" evidence="1">
    <location>
        <begin position="28"/>
        <end position="191"/>
    </location>
</feature>
<accession>A0ABT0ZAU9</accession>
<dbReference type="EMBL" id="JAMWMR010000005">
    <property type="protein sequence ID" value="MCN9240889.1"/>
    <property type="molecule type" value="Genomic_DNA"/>
</dbReference>
<dbReference type="Pfam" id="PF13302">
    <property type="entry name" value="Acetyltransf_3"/>
    <property type="match status" value="1"/>
</dbReference>
<name>A0ABT0ZAU9_9ACTN</name>
<proteinExistence type="predicted"/>
<dbReference type="PANTHER" id="PTHR43792">
    <property type="entry name" value="GNAT FAMILY, PUTATIVE (AFU_ORTHOLOGUE AFUA_3G00765)-RELATED-RELATED"/>
    <property type="match status" value="1"/>
</dbReference>
<dbReference type="InterPro" id="IPR051531">
    <property type="entry name" value="N-acetyltransferase"/>
</dbReference>
<gene>
    <name evidence="2" type="ORF">NGF19_08790</name>
</gene>
<evidence type="ECO:0000313" key="2">
    <source>
        <dbReference type="EMBL" id="MCN9240889.1"/>
    </source>
</evidence>
<dbReference type="InterPro" id="IPR000182">
    <property type="entry name" value="GNAT_dom"/>
</dbReference>
<dbReference type="Proteomes" id="UP001523219">
    <property type="component" value="Unassembled WGS sequence"/>
</dbReference>
<keyword evidence="3" id="KW-1185">Reference proteome</keyword>
<comment type="caution">
    <text evidence="2">The sequence shown here is derived from an EMBL/GenBank/DDBJ whole genome shotgun (WGS) entry which is preliminary data.</text>
</comment>
<dbReference type="InterPro" id="IPR016181">
    <property type="entry name" value="Acyl_CoA_acyltransferase"/>
</dbReference>
<organism evidence="2 3">
    <name type="scientific">Streptomyces macrolidinus</name>
    <dbReference type="NCBI Taxonomy" id="2952607"/>
    <lineage>
        <taxon>Bacteria</taxon>
        <taxon>Bacillati</taxon>
        <taxon>Actinomycetota</taxon>
        <taxon>Actinomycetes</taxon>
        <taxon>Kitasatosporales</taxon>
        <taxon>Streptomycetaceae</taxon>
        <taxon>Streptomyces</taxon>
    </lineage>
</organism>
<dbReference type="RefSeq" id="WP_252423770.1">
    <property type="nucleotide sequence ID" value="NZ_JAMWMR010000005.1"/>
</dbReference>